<evidence type="ECO:0000313" key="1">
    <source>
        <dbReference type="EMBL" id="CAG8838933.1"/>
    </source>
</evidence>
<feature type="non-terminal residue" evidence="1">
    <location>
        <position position="1"/>
    </location>
</feature>
<gene>
    <name evidence="1" type="ORF">GMARGA_LOCUS34221</name>
</gene>
<evidence type="ECO:0000313" key="2">
    <source>
        <dbReference type="Proteomes" id="UP000789901"/>
    </source>
</evidence>
<sequence>SYISKRTVTIVSFDHIKRNYQLPFNFKYVQDPIDKPTIYNEVVNIHDNLYIDSDNDNSNIFEKLITLTKNTLIVLEEQKKTKNI</sequence>
<keyword evidence="2" id="KW-1185">Reference proteome</keyword>
<name>A0ABN7WRW4_GIGMA</name>
<comment type="caution">
    <text evidence="1">The sequence shown here is derived from an EMBL/GenBank/DDBJ whole genome shotgun (WGS) entry which is preliminary data.</text>
</comment>
<dbReference type="Proteomes" id="UP000789901">
    <property type="component" value="Unassembled WGS sequence"/>
</dbReference>
<accession>A0ABN7WRW4</accession>
<protein>
    <submittedName>
        <fullName evidence="1">12570_t:CDS:1</fullName>
    </submittedName>
</protein>
<proteinExistence type="predicted"/>
<dbReference type="EMBL" id="CAJVQB010059317">
    <property type="protein sequence ID" value="CAG8838933.1"/>
    <property type="molecule type" value="Genomic_DNA"/>
</dbReference>
<organism evidence="1 2">
    <name type="scientific">Gigaspora margarita</name>
    <dbReference type="NCBI Taxonomy" id="4874"/>
    <lineage>
        <taxon>Eukaryota</taxon>
        <taxon>Fungi</taxon>
        <taxon>Fungi incertae sedis</taxon>
        <taxon>Mucoromycota</taxon>
        <taxon>Glomeromycotina</taxon>
        <taxon>Glomeromycetes</taxon>
        <taxon>Diversisporales</taxon>
        <taxon>Gigasporaceae</taxon>
        <taxon>Gigaspora</taxon>
    </lineage>
</organism>
<reference evidence="1 2" key="1">
    <citation type="submission" date="2021-06" db="EMBL/GenBank/DDBJ databases">
        <authorList>
            <person name="Kallberg Y."/>
            <person name="Tangrot J."/>
            <person name="Rosling A."/>
        </authorList>
    </citation>
    <scope>NUCLEOTIDE SEQUENCE [LARGE SCALE GENOMIC DNA]</scope>
    <source>
        <strain evidence="1 2">120-4 pot B 10/14</strain>
    </source>
</reference>